<dbReference type="EMBL" id="JAVREJ010000030">
    <property type="protein sequence ID" value="MDT0353378.1"/>
    <property type="molecule type" value="Genomic_DNA"/>
</dbReference>
<dbReference type="Proteomes" id="UP001183202">
    <property type="component" value="Unassembled WGS sequence"/>
</dbReference>
<comment type="caution">
    <text evidence="2">The sequence shown here is derived from an EMBL/GenBank/DDBJ whole genome shotgun (WGS) entry which is preliminary data.</text>
</comment>
<sequence length="675" mass="73691">MTTPVPADDENVMRRHFVAVATSTYEDEHYGSLPVENEVEQLRRWLTDRERLGRRAFDVGSPAVGLDPDEDVIRRAFRNPARPWTERDAAVVFVTGHGEVEGNKHWLVLRASEQGDLGATAVSTADLIRWLHRRGGVEHLLLIIDACFAGAAAGEINDFDRPFPKTWLMLSSASRDQTATTGALTAAIAGAVEELRGPIGPKRGGTHRRYFLVSQFVDTVTEHLHRTDPGQDLVRLGYQGIMQAEHVCLPNPHYREPDSVVTQPQRHDLALPKSDLATHWGPRQSGADAGRWLFTGRADLMRTLVEHVTPEPTRASSTLLVTGGAGSGKSAVLARLVTLSDPDFVDLWADRVAEIPDDLRPPVGAVDVAVLATNKYPHEIIGQIAAAMEVERATDVGVGLDAHIDTCRAHLADRAAAGLPTVMVVDALDEAADPGAIASALARLTGGNGVKLIVGVRSPSGSGDHQPRSGSLADHVERLTAAHRIRVDEDPWWHQDDVRDYAASYLRHTPESPYRDAGRHDLAGRLAEVIAERVGRSFLIARLAAHALTQRSGPVQPDDSAWLDTVDDNVVTAFRSDLDRAYRDQSERQAAVELLRAVAFAYGRGLPWGDIWPAVANAVAGRSSKFGDRDIAELLASPMSAYLVTSVEDDATVYSLFHDALRSTLRERWRDLLSS</sequence>
<gene>
    <name evidence="2" type="ORF">RM445_28110</name>
</gene>
<proteinExistence type="predicted"/>
<dbReference type="Gene3D" id="3.40.50.1460">
    <property type="match status" value="1"/>
</dbReference>
<evidence type="ECO:0000259" key="1">
    <source>
        <dbReference type="Pfam" id="PF13191"/>
    </source>
</evidence>
<keyword evidence="2" id="KW-0067">ATP-binding</keyword>
<evidence type="ECO:0000313" key="2">
    <source>
        <dbReference type="EMBL" id="MDT0353378.1"/>
    </source>
</evidence>
<feature type="domain" description="Orc1-like AAA ATPase" evidence="1">
    <location>
        <begin position="294"/>
        <end position="445"/>
    </location>
</feature>
<protein>
    <submittedName>
        <fullName evidence="2">ATP-binding protein</fullName>
    </submittedName>
</protein>
<dbReference type="Pfam" id="PF13191">
    <property type="entry name" value="AAA_16"/>
    <property type="match status" value="1"/>
</dbReference>
<evidence type="ECO:0000313" key="3">
    <source>
        <dbReference type="Proteomes" id="UP001183202"/>
    </source>
</evidence>
<name>A0ABU2NK54_9PSEU</name>
<keyword evidence="2" id="KW-0547">Nucleotide-binding</keyword>
<organism evidence="2 3">
    <name type="scientific">Pseudonocardia charpentierae</name>
    <dbReference type="NCBI Taxonomy" id="3075545"/>
    <lineage>
        <taxon>Bacteria</taxon>
        <taxon>Bacillati</taxon>
        <taxon>Actinomycetota</taxon>
        <taxon>Actinomycetes</taxon>
        <taxon>Pseudonocardiales</taxon>
        <taxon>Pseudonocardiaceae</taxon>
        <taxon>Pseudonocardia</taxon>
    </lineage>
</organism>
<accession>A0ABU2NK54</accession>
<dbReference type="RefSeq" id="WP_311559891.1">
    <property type="nucleotide sequence ID" value="NZ_JAVREJ010000030.1"/>
</dbReference>
<dbReference type="InterPro" id="IPR041664">
    <property type="entry name" value="AAA_16"/>
</dbReference>
<keyword evidence="3" id="KW-1185">Reference proteome</keyword>
<dbReference type="GO" id="GO:0005524">
    <property type="term" value="F:ATP binding"/>
    <property type="evidence" value="ECO:0007669"/>
    <property type="project" value="UniProtKB-KW"/>
</dbReference>
<reference evidence="3" key="1">
    <citation type="submission" date="2023-07" db="EMBL/GenBank/DDBJ databases">
        <title>30 novel species of actinomycetes from the DSMZ collection.</title>
        <authorList>
            <person name="Nouioui I."/>
        </authorList>
    </citation>
    <scope>NUCLEOTIDE SEQUENCE [LARGE SCALE GENOMIC DNA]</scope>
    <source>
        <strain evidence="3">DSM 45834</strain>
    </source>
</reference>